<dbReference type="PANTHER" id="PTHR21600:SF35">
    <property type="entry name" value="PSEUDOURIDINE SYNTHASE"/>
    <property type="match status" value="1"/>
</dbReference>
<evidence type="ECO:0000256" key="1">
    <source>
        <dbReference type="ARBA" id="ARBA00000073"/>
    </source>
</evidence>
<dbReference type="SUPFAM" id="SSF55120">
    <property type="entry name" value="Pseudouridine synthase"/>
    <property type="match status" value="1"/>
</dbReference>
<accession>A0ABY5P6L2</accession>
<dbReference type="Proteomes" id="UP001315967">
    <property type="component" value="Chromosome"/>
</dbReference>
<comment type="function">
    <text evidence="3">Responsible for synthesis of pseudouridine from uracil.</text>
</comment>
<dbReference type="InterPro" id="IPR050188">
    <property type="entry name" value="RluA_PseudoU_synthase"/>
</dbReference>
<feature type="domain" description="Pseudouridine synthase RsuA/RluA-like" evidence="4">
    <location>
        <begin position="86"/>
        <end position="236"/>
    </location>
</feature>
<reference evidence="5 6" key="1">
    <citation type="submission" date="2022-08" db="EMBL/GenBank/DDBJ databases">
        <title>Aerococcaceae sp. nov isolated from spoiled eye mask.</title>
        <authorList>
            <person name="Zhou G."/>
            <person name="Xie X.-B."/>
            <person name="Shi Q.-S."/>
            <person name="Wang Y.-S."/>
            <person name="Wen X."/>
            <person name="Peng H."/>
            <person name="Yang X.-J."/>
            <person name="Tao H.-B."/>
            <person name="Huang X.-M."/>
        </authorList>
    </citation>
    <scope>NUCLEOTIDE SEQUENCE [LARGE SCALE GENOMIC DNA]</scope>
    <source>
        <strain evidence="6">DM20194951</strain>
    </source>
</reference>
<evidence type="ECO:0000256" key="2">
    <source>
        <dbReference type="ARBA" id="ARBA00010876"/>
    </source>
</evidence>
<proteinExistence type="inferred from homology"/>
<dbReference type="NCBIfam" id="TIGR00005">
    <property type="entry name" value="rluA_subfam"/>
    <property type="match status" value="1"/>
</dbReference>
<dbReference type="InterPro" id="IPR006224">
    <property type="entry name" value="PsdUridine_synth_RluA-like_CS"/>
</dbReference>
<gene>
    <name evidence="5" type="ORF">NRE15_00505</name>
</gene>
<dbReference type="EMBL" id="CP102453">
    <property type="protein sequence ID" value="UUX34184.1"/>
    <property type="molecule type" value="Genomic_DNA"/>
</dbReference>
<evidence type="ECO:0000313" key="5">
    <source>
        <dbReference type="EMBL" id="UUX34184.1"/>
    </source>
</evidence>
<dbReference type="CDD" id="cd02869">
    <property type="entry name" value="PseudoU_synth_RluA_like"/>
    <property type="match status" value="1"/>
</dbReference>
<dbReference type="PANTHER" id="PTHR21600">
    <property type="entry name" value="MITOCHONDRIAL RNA PSEUDOURIDINE SYNTHASE"/>
    <property type="match status" value="1"/>
</dbReference>
<dbReference type="Pfam" id="PF00849">
    <property type="entry name" value="PseudoU_synth_2"/>
    <property type="match status" value="1"/>
</dbReference>
<dbReference type="PROSITE" id="PS01129">
    <property type="entry name" value="PSI_RLU"/>
    <property type="match status" value="1"/>
</dbReference>
<dbReference type="InterPro" id="IPR006145">
    <property type="entry name" value="PsdUridine_synth_RsuA/RluA"/>
</dbReference>
<keyword evidence="6" id="KW-1185">Reference proteome</keyword>
<evidence type="ECO:0000313" key="6">
    <source>
        <dbReference type="Proteomes" id="UP001315967"/>
    </source>
</evidence>
<sequence>MEFIFNYQFKQSMLVKQYLQRLELPRSFISNIKQTGSILLNGQPVTVRKVINYGDELVLLQAPERGHDTVIPSFIPLDIVYEDRDILVINKAAQTVSIPSIQNPNTSVANRVKGYYLKQSYDDQVIHIVTRLDRDTTGLMLIAKHRLAHALLDRQIRDKQIAKYYYAISSKANWDKHGVINAPIARDSQSLITRKVDESGKEALTEFHLVQSFSDSALLKLQLHTGRTHQIRVHLAYSGGPLIGDDLYGGPLTEVLSRQALHCGELIFEQPFTKQTIHLTSSLPLDMQQWISTRNAENASKLT</sequence>
<dbReference type="EC" id="5.4.99.-" evidence="3"/>
<dbReference type="InterPro" id="IPR006225">
    <property type="entry name" value="PsdUridine_synth_RluC/D"/>
</dbReference>
<protein>
    <recommendedName>
        <fullName evidence="3">Pseudouridine synthase</fullName>
        <ecNumber evidence="3">5.4.99.-</ecNumber>
    </recommendedName>
</protein>
<comment type="similarity">
    <text evidence="2 3">Belongs to the pseudouridine synthase RluA family.</text>
</comment>
<organism evidence="5 6">
    <name type="scientific">Fundicoccus culcitae</name>
    <dbReference type="NCBI Taxonomy" id="2969821"/>
    <lineage>
        <taxon>Bacteria</taxon>
        <taxon>Bacillati</taxon>
        <taxon>Bacillota</taxon>
        <taxon>Bacilli</taxon>
        <taxon>Lactobacillales</taxon>
        <taxon>Aerococcaceae</taxon>
        <taxon>Fundicoccus</taxon>
    </lineage>
</organism>
<name>A0ABY5P6L2_9LACT</name>
<comment type="catalytic activity">
    <reaction evidence="1 3">
        <text>a uridine in RNA = a pseudouridine in RNA</text>
        <dbReference type="Rhea" id="RHEA:48348"/>
        <dbReference type="Rhea" id="RHEA-COMP:12068"/>
        <dbReference type="Rhea" id="RHEA-COMP:12069"/>
        <dbReference type="ChEBI" id="CHEBI:65314"/>
        <dbReference type="ChEBI" id="CHEBI:65315"/>
    </reaction>
</comment>
<dbReference type="InterPro" id="IPR020103">
    <property type="entry name" value="PsdUridine_synth_cat_dom_sf"/>
</dbReference>
<dbReference type="Gene3D" id="3.30.2350.10">
    <property type="entry name" value="Pseudouridine synthase"/>
    <property type="match status" value="1"/>
</dbReference>
<keyword evidence="3" id="KW-0413">Isomerase</keyword>
<evidence type="ECO:0000259" key="4">
    <source>
        <dbReference type="Pfam" id="PF00849"/>
    </source>
</evidence>
<evidence type="ECO:0000256" key="3">
    <source>
        <dbReference type="RuleBase" id="RU362028"/>
    </source>
</evidence>
<dbReference type="RefSeq" id="WP_313793687.1">
    <property type="nucleotide sequence ID" value="NZ_CP102453.1"/>
</dbReference>